<feature type="DNA-binding region" description="Homeobox" evidence="5">
    <location>
        <begin position="475"/>
        <end position="534"/>
    </location>
</feature>
<dbReference type="InterPro" id="IPR017970">
    <property type="entry name" value="Homeobox_CS"/>
</dbReference>
<dbReference type="CDD" id="cd00086">
    <property type="entry name" value="homeodomain"/>
    <property type="match status" value="1"/>
</dbReference>
<evidence type="ECO:0000256" key="1">
    <source>
        <dbReference type="ARBA" id="ARBA00004123"/>
    </source>
</evidence>
<keyword evidence="2 5" id="KW-0238">DNA-binding</keyword>
<organism evidence="11 12">
    <name type="scientific">Strongyloides venezuelensis</name>
    <name type="common">Threadworm</name>
    <dbReference type="NCBI Taxonomy" id="75913"/>
    <lineage>
        <taxon>Eukaryota</taxon>
        <taxon>Metazoa</taxon>
        <taxon>Ecdysozoa</taxon>
        <taxon>Nematoda</taxon>
        <taxon>Chromadorea</taxon>
        <taxon>Rhabditida</taxon>
        <taxon>Tylenchina</taxon>
        <taxon>Panagrolaimomorpha</taxon>
        <taxon>Strongyloidoidea</taxon>
        <taxon>Strongyloididae</taxon>
        <taxon>Strongyloides</taxon>
    </lineage>
</organism>
<dbReference type="PROSITE" id="PS51179">
    <property type="entry name" value="POU_3"/>
    <property type="match status" value="1"/>
</dbReference>
<dbReference type="Pfam" id="PF00157">
    <property type="entry name" value="Pou"/>
    <property type="match status" value="1"/>
</dbReference>
<dbReference type="STRING" id="75913.A0A0K0G0M0"/>
<evidence type="ECO:0000313" key="11">
    <source>
        <dbReference type="Proteomes" id="UP000035680"/>
    </source>
</evidence>
<dbReference type="InterPro" id="IPR000327">
    <property type="entry name" value="POU_dom"/>
</dbReference>
<comment type="similarity">
    <text evidence="7">Belongs to the POU transcription factor family.</text>
</comment>
<proteinExistence type="inferred from homology"/>
<dbReference type="SMART" id="SM00389">
    <property type="entry name" value="HOX"/>
    <property type="match status" value="1"/>
</dbReference>
<dbReference type="PROSITE" id="PS00465">
    <property type="entry name" value="POU_2"/>
    <property type="match status" value="1"/>
</dbReference>
<evidence type="ECO:0000259" key="10">
    <source>
        <dbReference type="PROSITE" id="PS51179"/>
    </source>
</evidence>
<dbReference type="SUPFAM" id="SSF47413">
    <property type="entry name" value="lambda repressor-like DNA-binding domains"/>
    <property type="match status" value="1"/>
</dbReference>
<dbReference type="Pfam" id="PF00046">
    <property type="entry name" value="Homeodomain"/>
    <property type="match status" value="1"/>
</dbReference>
<evidence type="ECO:0000256" key="2">
    <source>
        <dbReference type="ARBA" id="ARBA00023125"/>
    </source>
</evidence>
<dbReference type="InterPro" id="IPR009057">
    <property type="entry name" value="Homeodomain-like_sf"/>
</dbReference>
<evidence type="ECO:0000259" key="9">
    <source>
        <dbReference type="PROSITE" id="PS50071"/>
    </source>
</evidence>
<keyword evidence="11" id="KW-1185">Reference proteome</keyword>
<dbReference type="InterPro" id="IPR010982">
    <property type="entry name" value="Lambda_DNA-bd_dom_sf"/>
</dbReference>
<feature type="domain" description="Homeobox" evidence="9">
    <location>
        <begin position="473"/>
        <end position="533"/>
    </location>
</feature>
<keyword evidence="7" id="KW-0804">Transcription</keyword>
<feature type="compositionally biased region" description="Polar residues" evidence="8">
    <location>
        <begin position="1"/>
        <end position="22"/>
    </location>
</feature>
<evidence type="ECO:0000256" key="8">
    <source>
        <dbReference type="SAM" id="MobiDB-lite"/>
    </source>
</evidence>
<dbReference type="PANTHER" id="PTHR11636">
    <property type="entry name" value="POU DOMAIN"/>
    <property type="match status" value="1"/>
</dbReference>
<protein>
    <recommendedName>
        <fullName evidence="7">POU domain protein</fullName>
    </recommendedName>
</protein>
<evidence type="ECO:0000256" key="6">
    <source>
        <dbReference type="RuleBase" id="RU000682"/>
    </source>
</evidence>
<sequence>MNGNNMYDDNDVDNSWFQSHGSQIDRCGSKQGAGERNIIISNSPNLQKSSFVKENSIEMMPDYLKPYYYPRSPSPIVMFGEISESYHTKSPQHNTSNNVDHHSIGNNVTGNHPMMTYDHYSGMYSTGLISNVTGDAFRFQTEDMEVGDSKISPPEIGDSNIQDSPLWLEREERTDTCKDGSEPEYMEQKVYAELTNVNQDLPKCTDIGIKNSHNISLPEQLDNPDHLMKMTSLDSTTLSYKSGILMKHFNEFIKKLDIQNAYDSHVTNEGLNEIHNFFSHHKAIVLMKSHQEMKNQIALKAGNTFEDKENQLNYSSTHGEEYCNNENLCENYSKDISHENIHLMDLENFASHFKNSRIRYGFTQGDVGHQLGHIFGGEVSQTTISRFEALNLSYKNMIKQKPFLEEWLRITQQLMIEGHAVEDIMKSKLHCKYSIQGRTSGIKNIEVLPFFEEDQKEHLHKKNELKTIRNPILKRRRKRTNLDITQREYLNRTFCIEPNPDHGKMEEIALDLGLDKEIVRVWFCNKRQKMRKFSLVNGIVLSSRMY</sequence>
<evidence type="ECO:0000313" key="12">
    <source>
        <dbReference type="WBParaSite" id="SVE_1825500.1"/>
    </source>
</evidence>
<dbReference type="GO" id="GO:0005634">
    <property type="term" value="C:nucleus"/>
    <property type="evidence" value="ECO:0007669"/>
    <property type="project" value="UniProtKB-SubCell"/>
</dbReference>
<feature type="domain" description="POU-specific" evidence="10">
    <location>
        <begin position="338"/>
        <end position="412"/>
    </location>
</feature>
<evidence type="ECO:0000256" key="4">
    <source>
        <dbReference type="ARBA" id="ARBA00023242"/>
    </source>
</evidence>
<reference evidence="12" key="2">
    <citation type="submission" date="2015-08" db="UniProtKB">
        <authorList>
            <consortium name="WormBaseParasite"/>
        </authorList>
    </citation>
    <scope>IDENTIFICATION</scope>
</reference>
<dbReference type="PROSITE" id="PS00027">
    <property type="entry name" value="HOMEOBOX_1"/>
    <property type="match status" value="1"/>
</dbReference>
<feature type="region of interest" description="Disordered" evidence="8">
    <location>
        <begin position="1"/>
        <end position="30"/>
    </location>
</feature>
<dbReference type="Gene3D" id="1.10.10.60">
    <property type="entry name" value="Homeodomain-like"/>
    <property type="match status" value="1"/>
</dbReference>
<dbReference type="PANTHER" id="PTHR11636:SF137">
    <property type="entry name" value="HOMEOBOX PROTEIN CEH-18"/>
    <property type="match status" value="1"/>
</dbReference>
<evidence type="ECO:0000256" key="7">
    <source>
        <dbReference type="RuleBase" id="RU361194"/>
    </source>
</evidence>
<evidence type="ECO:0000256" key="3">
    <source>
        <dbReference type="ARBA" id="ARBA00023155"/>
    </source>
</evidence>
<dbReference type="InterPro" id="IPR001356">
    <property type="entry name" value="HD"/>
</dbReference>
<dbReference type="GO" id="GO:0000981">
    <property type="term" value="F:DNA-binding transcription factor activity, RNA polymerase II-specific"/>
    <property type="evidence" value="ECO:0007669"/>
    <property type="project" value="InterPro"/>
</dbReference>
<dbReference type="WBParaSite" id="SVE_1825500.1">
    <property type="protein sequence ID" value="SVE_1825500.1"/>
    <property type="gene ID" value="SVE_1825500"/>
</dbReference>
<dbReference type="InterPro" id="IPR050255">
    <property type="entry name" value="POU_domain_TF"/>
</dbReference>
<dbReference type="Gene3D" id="1.10.260.40">
    <property type="entry name" value="lambda repressor-like DNA-binding domains"/>
    <property type="match status" value="1"/>
</dbReference>
<reference evidence="11" key="1">
    <citation type="submission" date="2014-07" db="EMBL/GenBank/DDBJ databases">
        <authorList>
            <person name="Martin A.A"/>
            <person name="De Silva N."/>
        </authorList>
    </citation>
    <scope>NUCLEOTIDE SEQUENCE</scope>
</reference>
<keyword evidence="3 5" id="KW-0371">Homeobox</keyword>
<dbReference type="Proteomes" id="UP000035680">
    <property type="component" value="Unassembled WGS sequence"/>
</dbReference>
<dbReference type="PRINTS" id="PR00028">
    <property type="entry name" value="POUDOMAIN"/>
</dbReference>
<comment type="subcellular location">
    <subcellularLocation>
        <location evidence="1 5 6">Nucleus</location>
    </subcellularLocation>
</comment>
<dbReference type="InterPro" id="IPR013847">
    <property type="entry name" value="POU"/>
</dbReference>
<dbReference type="SMART" id="SM00352">
    <property type="entry name" value="POU"/>
    <property type="match status" value="1"/>
</dbReference>
<accession>A0A0K0G0M0</accession>
<name>A0A0K0G0M0_STRVS</name>
<dbReference type="GO" id="GO:0030154">
    <property type="term" value="P:cell differentiation"/>
    <property type="evidence" value="ECO:0007669"/>
    <property type="project" value="UniProtKB-ARBA"/>
</dbReference>
<dbReference type="AlphaFoldDB" id="A0A0K0G0M0"/>
<dbReference type="GO" id="GO:0000978">
    <property type="term" value="F:RNA polymerase II cis-regulatory region sequence-specific DNA binding"/>
    <property type="evidence" value="ECO:0007669"/>
    <property type="project" value="TreeGrafter"/>
</dbReference>
<dbReference type="PROSITE" id="PS50071">
    <property type="entry name" value="HOMEOBOX_2"/>
    <property type="match status" value="1"/>
</dbReference>
<evidence type="ECO:0000256" key="5">
    <source>
        <dbReference type="PROSITE-ProRule" id="PRU00108"/>
    </source>
</evidence>
<keyword evidence="4 5" id="KW-0539">Nucleus</keyword>
<dbReference type="SUPFAM" id="SSF46689">
    <property type="entry name" value="Homeodomain-like"/>
    <property type="match status" value="1"/>
</dbReference>